<evidence type="ECO:0000313" key="10">
    <source>
        <dbReference type="Proteomes" id="UP001501391"/>
    </source>
</evidence>
<evidence type="ECO:0000256" key="5">
    <source>
        <dbReference type="ARBA" id="ARBA00023163"/>
    </source>
</evidence>
<dbReference type="Gene3D" id="1.10.10.10">
    <property type="entry name" value="Winged helix-like DNA-binding domain superfamily/Winged helix DNA-binding domain"/>
    <property type="match status" value="1"/>
</dbReference>
<dbReference type="InterPro" id="IPR001867">
    <property type="entry name" value="OmpR/PhoB-type_DNA-bd"/>
</dbReference>
<dbReference type="Pfam" id="PF00486">
    <property type="entry name" value="Trans_reg_C"/>
    <property type="match status" value="1"/>
</dbReference>
<dbReference type="InterPro" id="IPR016032">
    <property type="entry name" value="Sig_transdc_resp-reg_C-effctor"/>
</dbReference>
<dbReference type="EMBL" id="BAAAOQ010000008">
    <property type="protein sequence ID" value="GAA2195941.1"/>
    <property type="molecule type" value="Genomic_DNA"/>
</dbReference>
<dbReference type="InterPro" id="IPR011990">
    <property type="entry name" value="TPR-like_helical_dom_sf"/>
</dbReference>
<comment type="similarity">
    <text evidence="1">Belongs to the AfsR/DnrI/RedD regulatory family.</text>
</comment>
<accession>A0ABP5NBQ1</accession>
<evidence type="ECO:0000256" key="1">
    <source>
        <dbReference type="ARBA" id="ARBA00005820"/>
    </source>
</evidence>
<evidence type="ECO:0000256" key="6">
    <source>
        <dbReference type="PROSITE-ProRule" id="PRU01091"/>
    </source>
</evidence>
<evidence type="ECO:0000256" key="3">
    <source>
        <dbReference type="ARBA" id="ARBA00023015"/>
    </source>
</evidence>
<dbReference type="SUPFAM" id="SSF52540">
    <property type="entry name" value="P-loop containing nucleoside triphosphate hydrolases"/>
    <property type="match status" value="1"/>
</dbReference>
<dbReference type="Pfam" id="PF13191">
    <property type="entry name" value="AAA_16"/>
    <property type="match status" value="1"/>
</dbReference>
<feature type="compositionally biased region" description="Low complexity" evidence="7">
    <location>
        <begin position="254"/>
        <end position="270"/>
    </location>
</feature>
<dbReference type="SMART" id="SM00862">
    <property type="entry name" value="Trans_reg_C"/>
    <property type="match status" value="1"/>
</dbReference>
<evidence type="ECO:0000256" key="4">
    <source>
        <dbReference type="ARBA" id="ARBA00023125"/>
    </source>
</evidence>
<keyword evidence="2" id="KW-0902">Two-component regulatory system</keyword>
<comment type="caution">
    <text evidence="9">The sequence shown here is derived from an EMBL/GenBank/DDBJ whole genome shotgun (WGS) entry which is preliminary data.</text>
</comment>
<evidence type="ECO:0000256" key="2">
    <source>
        <dbReference type="ARBA" id="ARBA00023012"/>
    </source>
</evidence>
<organism evidence="9 10">
    <name type="scientific">Streptomyces bangladeshensis</name>
    <dbReference type="NCBI Taxonomy" id="295352"/>
    <lineage>
        <taxon>Bacteria</taxon>
        <taxon>Bacillati</taxon>
        <taxon>Actinomycetota</taxon>
        <taxon>Actinomycetes</taxon>
        <taxon>Kitasatosporales</taxon>
        <taxon>Streptomycetaceae</taxon>
        <taxon>Streptomyces</taxon>
    </lineage>
</organism>
<dbReference type="InterPro" id="IPR005158">
    <property type="entry name" value="BTAD"/>
</dbReference>
<dbReference type="Gene3D" id="1.25.40.10">
    <property type="entry name" value="Tetratricopeptide repeat domain"/>
    <property type="match status" value="2"/>
</dbReference>
<feature type="DNA-binding region" description="OmpR/PhoB-type" evidence="6">
    <location>
        <begin position="1"/>
        <end position="103"/>
    </location>
</feature>
<dbReference type="InterPro" id="IPR036388">
    <property type="entry name" value="WH-like_DNA-bd_sf"/>
</dbReference>
<sequence length="1174" mass="125150">MEFGTGGECGTGLEFTLLGDVRAVEDGRPLPLGPARQQSVLVALLIDAGHVVTVDTLMERVWGDGPPQRARGTLHAYLSRLRNAFDPGRQLLARRPGGYALLVDPLTVDLNRFRAHTAAARRTEDDRAREALFGRALSLWRGEACAGLETAWISELREVLHQERFLARLDHADVRLRLGDHTRLVPELSALADRYPLDERLAGQLMLALYRSGRSADALQHFHVIRARLAEELGCDPGPALRTLHRRLLTNDPALTAPATEPPAAGAPPAVASPPSAPSARGRLVGRSAELRTLTGLLDDFITQDGARDAAPLGFDILGEPGMGKTRLLDEVVRAARDRGLTVLHSTGAPSDPHPYGVIVEALADAVAAGERRLRAALPTVTVRVLGTLFPVLADGPATVPGPATTERHWLHRSLASLLETLAMSDRTVLVIDDLHAADEATSELIAYLLRRPVRARLLLALAHRPRQITPRLEQALARSAAEGRLVRSELAPLSRADAQHLCPSVRGRRRLAWMYEVSGGNPLYLECLARLPPHTAVGTGDRSAGPADPHGRTQGLPGAVRADVLAELSDLPAATVTVARAAAVLGDPFDAAGAAAVAGTAFDETLTALDALAARDLVCATGDAQRFRFRHPLVRTAVYEGADAGWLIGAHIRAEEALRLSGAPPSARAVHVLCSARAGDDAAAALLARAARDVLSTSPSTSARWTEQALRLLPPEEPRPDLWAQRTDALHRAGHLRESREFLRTVLPRLPADAAEQHARLVVSLATTEWLLGEYDGAIGLLLEELSGAVTHSPGTTADLQAAVASVAVRTADFDTAVRWARRSLRSATCAGSAPQRNAALGLLALARTSAGDYTAARADLERASAALEQLADEELQDHLGTCVTVGWSQMLWGHHHAALRTLDRALRMSYRTGHHVLLCDLFAAAAYAYLFLGRLDEADAHAEDALEAASFTGSDEPSSLAGAVKAAVRLWRGQVEEARRICTSMVPSQGSDRGPSTARAVALGVLGQTMLLTGDPDGCAALTLRAGGGVDLGRFEAPMRPLWYSVLTGAALARDDPGQAAEWSRRAAESADPDGPRPQHGFVALTRAENLLARRDGAPAARLAHEAAELFDANAMSVYAASARLTAGRAWFVDARPDLAREQLLRARRQAQECGAHALGQAAESLLADPGA</sequence>
<dbReference type="Proteomes" id="UP001501391">
    <property type="component" value="Unassembled WGS sequence"/>
</dbReference>
<dbReference type="CDD" id="cd15831">
    <property type="entry name" value="BTAD"/>
    <property type="match status" value="1"/>
</dbReference>
<dbReference type="SMART" id="SM01043">
    <property type="entry name" value="BTAD"/>
    <property type="match status" value="1"/>
</dbReference>
<reference evidence="10" key="1">
    <citation type="journal article" date="2019" name="Int. J. Syst. Evol. Microbiol.">
        <title>The Global Catalogue of Microorganisms (GCM) 10K type strain sequencing project: providing services to taxonomists for standard genome sequencing and annotation.</title>
        <authorList>
            <consortium name="The Broad Institute Genomics Platform"/>
            <consortium name="The Broad Institute Genome Sequencing Center for Infectious Disease"/>
            <person name="Wu L."/>
            <person name="Ma J."/>
        </authorList>
    </citation>
    <scope>NUCLEOTIDE SEQUENCE [LARGE SCALE GENOMIC DNA]</scope>
    <source>
        <strain evidence="10">JCM 14924</strain>
    </source>
</reference>
<evidence type="ECO:0000256" key="7">
    <source>
        <dbReference type="SAM" id="MobiDB-lite"/>
    </source>
</evidence>
<keyword evidence="5" id="KW-0804">Transcription</keyword>
<name>A0ABP5NBQ1_9ACTN</name>
<dbReference type="SUPFAM" id="SSF46894">
    <property type="entry name" value="C-terminal effector domain of the bipartite response regulators"/>
    <property type="match status" value="1"/>
</dbReference>
<dbReference type="Pfam" id="PF03704">
    <property type="entry name" value="BTAD"/>
    <property type="match status" value="1"/>
</dbReference>
<proteinExistence type="inferred from homology"/>
<dbReference type="InterPro" id="IPR041664">
    <property type="entry name" value="AAA_16"/>
</dbReference>
<dbReference type="PROSITE" id="PS51755">
    <property type="entry name" value="OMPR_PHOB"/>
    <property type="match status" value="1"/>
</dbReference>
<keyword evidence="4 6" id="KW-0238">DNA-binding</keyword>
<dbReference type="RefSeq" id="WP_346162776.1">
    <property type="nucleotide sequence ID" value="NZ_BAAAOQ010000008.1"/>
</dbReference>
<feature type="compositionally biased region" description="Basic and acidic residues" evidence="7">
    <location>
        <begin position="1060"/>
        <end position="1079"/>
    </location>
</feature>
<feature type="region of interest" description="Disordered" evidence="7">
    <location>
        <begin position="1060"/>
        <end position="1080"/>
    </location>
</feature>
<feature type="region of interest" description="Disordered" evidence="7">
    <location>
        <begin position="254"/>
        <end position="282"/>
    </location>
</feature>
<dbReference type="InterPro" id="IPR027417">
    <property type="entry name" value="P-loop_NTPase"/>
</dbReference>
<evidence type="ECO:0000313" key="9">
    <source>
        <dbReference type="EMBL" id="GAA2195941.1"/>
    </source>
</evidence>
<dbReference type="InterPro" id="IPR051677">
    <property type="entry name" value="AfsR-DnrI-RedD_regulator"/>
</dbReference>
<evidence type="ECO:0000259" key="8">
    <source>
        <dbReference type="PROSITE" id="PS51755"/>
    </source>
</evidence>
<keyword evidence="10" id="KW-1185">Reference proteome</keyword>
<dbReference type="SUPFAM" id="SSF48452">
    <property type="entry name" value="TPR-like"/>
    <property type="match status" value="2"/>
</dbReference>
<feature type="domain" description="OmpR/PhoB-type" evidence="8">
    <location>
        <begin position="1"/>
        <end position="103"/>
    </location>
</feature>
<dbReference type="Gene3D" id="3.40.50.300">
    <property type="entry name" value="P-loop containing nucleotide triphosphate hydrolases"/>
    <property type="match status" value="1"/>
</dbReference>
<keyword evidence="3" id="KW-0805">Transcription regulation</keyword>
<dbReference type="PANTHER" id="PTHR35807">
    <property type="entry name" value="TRANSCRIPTIONAL REGULATOR REDD-RELATED"/>
    <property type="match status" value="1"/>
</dbReference>
<protein>
    <submittedName>
        <fullName evidence="9">BTAD domain-containing putative transcriptional regulator</fullName>
    </submittedName>
</protein>
<dbReference type="PANTHER" id="PTHR35807:SF1">
    <property type="entry name" value="TRANSCRIPTIONAL REGULATOR REDD"/>
    <property type="match status" value="1"/>
</dbReference>
<gene>
    <name evidence="9" type="ORF">GCM10009787_28110</name>
</gene>